<dbReference type="InterPro" id="IPR001525">
    <property type="entry name" value="C5_MeTfrase"/>
</dbReference>
<dbReference type="AlphaFoldDB" id="A0A0D3JA72"/>
<dbReference type="PaxDb" id="2903-EOD20407"/>
<dbReference type="Proteomes" id="UP000013827">
    <property type="component" value="Unassembled WGS sequence"/>
</dbReference>
<name>A0A0D3JA72_EMIH1</name>
<dbReference type="KEGG" id="ehx:EMIHUDRAFT_310514"/>
<organism evidence="5 6">
    <name type="scientific">Emiliania huxleyi (strain CCMP1516)</name>
    <dbReference type="NCBI Taxonomy" id="280463"/>
    <lineage>
        <taxon>Eukaryota</taxon>
        <taxon>Haptista</taxon>
        <taxon>Haptophyta</taxon>
        <taxon>Prymnesiophyceae</taxon>
        <taxon>Isochrysidales</taxon>
        <taxon>Noelaerhabdaceae</taxon>
        <taxon>Emiliania</taxon>
    </lineage>
</organism>
<feature type="active site" evidence="4">
    <location>
        <position position="83"/>
    </location>
</feature>
<dbReference type="PANTHER" id="PTHR46098">
    <property type="entry name" value="TRNA (CYTOSINE(38)-C(5))-METHYLTRANSFERASE"/>
    <property type="match status" value="1"/>
</dbReference>
<dbReference type="Gene3D" id="3.40.50.150">
    <property type="entry name" value="Vaccinia Virus protein VP39"/>
    <property type="match status" value="1"/>
</dbReference>
<reference evidence="5" key="2">
    <citation type="submission" date="2024-10" db="UniProtKB">
        <authorList>
            <consortium name="EnsemblProtists"/>
        </authorList>
    </citation>
    <scope>IDENTIFICATION</scope>
</reference>
<evidence type="ECO:0000256" key="3">
    <source>
        <dbReference type="ARBA" id="ARBA00022691"/>
    </source>
</evidence>
<evidence type="ECO:0000256" key="2">
    <source>
        <dbReference type="ARBA" id="ARBA00022679"/>
    </source>
</evidence>
<sequence>MATPSEPLRVVEFFAGIGGLHYALQRSGVPHRVVQAFDVDDSAVRTYRHNLPRTPVSTKNIVSLQQADLQRLAADCWLLSPPCQPHTRQGLQLAESDGRAAALARLVDLLEAADPPLLPSSLLLENVVGFESSSTRTRLRAVLLGRGYSVRELWASPAQIGVPNQRTRYFLLASRRSACEPLSSYLLPHCGGDGGAEGGAEAEAMAGAAVAEHVLERYGAAMDLVSRGSRRSCCFTKNYSRYVKGTGSVLCRLGCEGLLTPLAANRPRFFLPREVANLHGFPPHFGFPPEVSTRKQYELLGNSLSVQVVATLLRYLLLPAGDGMAVEEQRRRGSEA</sequence>
<accession>A0A0D3JA72</accession>
<evidence type="ECO:0000256" key="4">
    <source>
        <dbReference type="PROSITE-ProRule" id="PRU01016"/>
    </source>
</evidence>
<keyword evidence="3 4" id="KW-0949">S-adenosyl-L-methionine</keyword>
<proteinExistence type="inferred from homology"/>
<dbReference type="OMA" id="HYAFKYA"/>
<dbReference type="SUPFAM" id="SSF53335">
    <property type="entry name" value="S-adenosyl-L-methionine-dependent methyltransferases"/>
    <property type="match status" value="1"/>
</dbReference>
<dbReference type="PRINTS" id="PR00105">
    <property type="entry name" value="C5METTRFRASE"/>
</dbReference>
<dbReference type="InterPro" id="IPR050750">
    <property type="entry name" value="C5-MTase"/>
</dbReference>
<dbReference type="Pfam" id="PF00145">
    <property type="entry name" value="DNA_methylase"/>
    <property type="match status" value="2"/>
</dbReference>
<dbReference type="EnsemblProtists" id="EOD20407">
    <property type="protein sequence ID" value="EOD20407"/>
    <property type="gene ID" value="EMIHUDRAFT_310514"/>
</dbReference>
<comment type="similarity">
    <text evidence="4">Belongs to the class I-like SAM-binding methyltransferase superfamily. C5-methyltransferase family.</text>
</comment>
<evidence type="ECO:0008006" key="7">
    <source>
        <dbReference type="Google" id="ProtNLM"/>
    </source>
</evidence>
<dbReference type="InterPro" id="IPR029063">
    <property type="entry name" value="SAM-dependent_MTases_sf"/>
</dbReference>
<dbReference type="PANTHER" id="PTHR46098:SF1">
    <property type="entry name" value="TRNA (CYTOSINE(38)-C(5))-METHYLTRANSFERASE"/>
    <property type="match status" value="1"/>
</dbReference>
<dbReference type="STRING" id="2903.R1CDD1"/>
<keyword evidence="2 4" id="KW-0808">Transferase</keyword>
<reference evidence="6" key="1">
    <citation type="journal article" date="2013" name="Nature">
        <title>Pan genome of the phytoplankton Emiliania underpins its global distribution.</title>
        <authorList>
            <person name="Read B.A."/>
            <person name="Kegel J."/>
            <person name="Klute M.J."/>
            <person name="Kuo A."/>
            <person name="Lefebvre S.C."/>
            <person name="Maumus F."/>
            <person name="Mayer C."/>
            <person name="Miller J."/>
            <person name="Monier A."/>
            <person name="Salamov A."/>
            <person name="Young J."/>
            <person name="Aguilar M."/>
            <person name="Claverie J.M."/>
            <person name="Frickenhaus S."/>
            <person name="Gonzalez K."/>
            <person name="Herman E.K."/>
            <person name="Lin Y.C."/>
            <person name="Napier J."/>
            <person name="Ogata H."/>
            <person name="Sarno A.F."/>
            <person name="Shmutz J."/>
            <person name="Schroeder D."/>
            <person name="de Vargas C."/>
            <person name="Verret F."/>
            <person name="von Dassow P."/>
            <person name="Valentin K."/>
            <person name="Van de Peer Y."/>
            <person name="Wheeler G."/>
            <person name="Dacks J.B."/>
            <person name="Delwiche C.F."/>
            <person name="Dyhrman S.T."/>
            <person name="Glockner G."/>
            <person name="John U."/>
            <person name="Richards T."/>
            <person name="Worden A.Z."/>
            <person name="Zhang X."/>
            <person name="Grigoriev I.V."/>
            <person name="Allen A.E."/>
            <person name="Bidle K."/>
            <person name="Borodovsky M."/>
            <person name="Bowler C."/>
            <person name="Brownlee C."/>
            <person name="Cock J.M."/>
            <person name="Elias M."/>
            <person name="Gladyshev V.N."/>
            <person name="Groth M."/>
            <person name="Guda C."/>
            <person name="Hadaegh A."/>
            <person name="Iglesias-Rodriguez M.D."/>
            <person name="Jenkins J."/>
            <person name="Jones B.M."/>
            <person name="Lawson T."/>
            <person name="Leese F."/>
            <person name="Lindquist E."/>
            <person name="Lobanov A."/>
            <person name="Lomsadze A."/>
            <person name="Malik S.B."/>
            <person name="Marsh M.E."/>
            <person name="Mackinder L."/>
            <person name="Mock T."/>
            <person name="Mueller-Roeber B."/>
            <person name="Pagarete A."/>
            <person name="Parker M."/>
            <person name="Probert I."/>
            <person name="Quesneville H."/>
            <person name="Raines C."/>
            <person name="Rensing S.A."/>
            <person name="Riano-Pachon D.M."/>
            <person name="Richier S."/>
            <person name="Rokitta S."/>
            <person name="Shiraiwa Y."/>
            <person name="Soanes D.M."/>
            <person name="van der Giezen M."/>
            <person name="Wahlund T.M."/>
            <person name="Williams B."/>
            <person name="Wilson W."/>
            <person name="Wolfe G."/>
            <person name="Wurch L.L."/>
        </authorList>
    </citation>
    <scope>NUCLEOTIDE SEQUENCE</scope>
</reference>
<keyword evidence="1 4" id="KW-0489">Methyltransferase</keyword>
<dbReference type="GO" id="GO:0005634">
    <property type="term" value="C:nucleus"/>
    <property type="evidence" value="ECO:0007669"/>
    <property type="project" value="TreeGrafter"/>
</dbReference>
<evidence type="ECO:0000313" key="5">
    <source>
        <dbReference type="EnsemblProtists" id="EOD20407"/>
    </source>
</evidence>
<dbReference type="GO" id="GO:0032259">
    <property type="term" value="P:methylation"/>
    <property type="evidence" value="ECO:0007669"/>
    <property type="project" value="UniProtKB-KW"/>
</dbReference>
<dbReference type="PROSITE" id="PS51679">
    <property type="entry name" value="SAM_MT_C5"/>
    <property type="match status" value="1"/>
</dbReference>
<dbReference type="Gene3D" id="3.90.120.10">
    <property type="entry name" value="DNA Methylase, subunit A, domain 2"/>
    <property type="match status" value="1"/>
</dbReference>
<dbReference type="RefSeq" id="XP_005772836.1">
    <property type="nucleotide sequence ID" value="XM_005772779.1"/>
</dbReference>
<dbReference type="GeneID" id="17265953"/>
<keyword evidence="6" id="KW-1185">Reference proteome</keyword>
<protein>
    <recommendedName>
        <fullName evidence="7">DNA methyltransferase</fullName>
    </recommendedName>
</protein>
<evidence type="ECO:0000313" key="6">
    <source>
        <dbReference type="Proteomes" id="UP000013827"/>
    </source>
</evidence>
<evidence type="ECO:0000256" key="1">
    <source>
        <dbReference type="ARBA" id="ARBA00022603"/>
    </source>
</evidence>
<dbReference type="GO" id="GO:0008168">
    <property type="term" value="F:methyltransferase activity"/>
    <property type="evidence" value="ECO:0007669"/>
    <property type="project" value="UniProtKB-KW"/>
</dbReference>
<dbReference type="eggNOG" id="KOG0919">
    <property type="taxonomic scope" value="Eukaryota"/>
</dbReference>
<dbReference type="HOGENOM" id="CLU_049101_0_0_1"/>